<feature type="chain" id="PRO_5034536490" evidence="1">
    <location>
        <begin position="17"/>
        <end position="224"/>
    </location>
</feature>
<dbReference type="EMBL" id="JACAZI010000023">
    <property type="protein sequence ID" value="KAF7336325.1"/>
    <property type="molecule type" value="Genomic_DNA"/>
</dbReference>
<keyword evidence="3" id="KW-1185">Reference proteome</keyword>
<name>A0A8H7CGB9_9AGAR</name>
<evidence type="ECO:0000256" key="1">
    <source>
        <dbReference type="SAM" id="SignalP"/>
    </source>
</evidence>
<accession>A0A8H7CGB9</accession>
<gene>
    <name evidence="2" type="ORF">MVEN_02180900</name>
</gene>
<proteinExistence type="predicted"/>
<dbReference type="Proteomes" id="UP000620124">
    <property type="component" value="Unassembled WGS sequence"/>
</dbReference>
<protein>
    <submittedName>
        <fullName evidence="2">Uncharacterized protein</fullName>
    </submittedName>
</protein>
<evidence type="ECO:0000313" key="2">
    <source>
        <dbReference type="EMBL" id="KAF7336325.1"/>
    </source>
</evidence>
<evidence type="ECO:0000313" key="3">
    <source>
        <dbReference type="Proteomes" id="UP000620124"/>
    </source>
</evidence>
<reference evidence="2" key="1">
    <citation type="submission" date="2020-05" db="EMBL/GenBank/DDBJ databases">
        <title>Mycena genomes resolve the evolution of fungal bioluminescence.</title>
        <authorList>
            <person name="Tsai I.J."/>
        </authorList>
    </citation>
    <scope>NUCLEOTIDE SEQUENCE</scope>
    <source>
        <strain evidence="2">CCC161011</strain>
    </source>
</reference>
<dbReference type="OrthoDB" id="3034444at2759"/>
<dbReference type="AlphaFoldDB" id="A0A8H7CGB9"/>
<comment type="caution">
    <text evidence="2">The sequence shown here is derived from an EMBL/GenBank/DDBJ whole genome shotgun (WGS) entry which is preliminary data.</text>
</comment>
<keyword evidence="1" id="KW-0732">Signal</keyword>
<feature type="signal peptide" evidence="1">
    <location>
        <begin position="1"/>
        <end position="16"/>
    </location>
</feature>
<organism evidence="2 3">
    <name type="scientific">Mycena venus</name>
    <dbReference type="NCBI Taxonomy" id="2733690"/>
    <lineage>
        <taxon>Eukaryota</taxon>
        <taxon>Fungi</taxon>
        <taxon>Dikarya</taxon>
        <taxon>Basidiomycota</taxon>
        <taxon>Agaricomycotina</taxon>
        <taxon>Agaricomycetes</taxon>
        <taxon>Agaricomycetidae</taxon>
        <taxon>Agaricales</taxon>
        <taxon>Marasmiineae</taxon>
        <taxon>Mycenaceae</taxon>
        <taxon>Mycena</taxon>
    </lineage>
</organism>
<sequence>MFKAFGLFLTILLDEGIPGPMGVDAATLAPTEAINFNSLTHPQLESHDGQMSTGQYVIEALDVQFNKNASSTPWVAIFSCNKDIPAGNTSDLIANAEKLGAHAILAYTQSATYQFCNLTDKTPPAAIPIYMTDNWYNEALVFSDQINGLFAPSQTKSYDVTVMNKIASNLTADFAAFRSNGSSLTQTYALLVHIPTIASNATAAAETAQGSSGLAPKSPSAAEG</sequence>